<gene>
    <name evidence="1" type="ORF">H3Z83_11630</name>
</gene>
<dbReference type="EMBL" id="JACGLS010000006">
    <property type="protein sequence ID" value="MBA6157164.1"/>
    <property type="molecule type" value="Genomic_DNA"/>
</dbReference>
<name>A0A839ASS8_9FLAO</name>
<dbReference type="Proteomes" id="UP000563906">
    <property type="component" value="Unassembled WGS sequence"/>
</dbReference>
<protein>
    <recommendedName>
        <fullName evidence="3">Adhesin domain-containing protein</fullName>
    </recommendedName>
</protein>
<dbReference type="RefSeq" id="WP_182125663.1">
    <property type="nucleotide sequence ID" value="NZ_JACGLS010000006.1"/>
</dbReference>
<evidence type="ECO:0000313" key="1">
    <source>
        <dbReference type="EMBL" id="MBA6157164.1"/>
    </source>
</evidence>
<evidence type="ECO:0008006" key="3">
    <source>
        <dbReference type="Google" id="ProtNLM"/>
    </source>
</evidence>
<keyword evidence="2" id="KW-1185">Reference proteome</keyword>
<dbReference type="AlphaFoldDB" id="A0A839ASS8"/>
<comment type="caution">
    <text evidence="1">The sequence shown here is derived from an EMBL/GenBank/DDBJ whole genome shotgun (WGS) entry which is preliminary data.</text>
</comment>
<reference evidence="1 2" key="1">
    <citation type="submission" date="2020-07" db="EMBL/GenBank/DDBJ databases">
        <title>Bacterium isolated from marine sediment.</title>
        <authorList>
            <person name="Shang D."/>
            <person name="Du Z.-J."/>
        </authorList>
    </citation>
    <scope>NUCLEOTIDE SEQUENCE [LARGE SCALE GENOMIC DNA]</scope>
    <source>
        <strain evidence="1 2">S7007</strain>
    </source>
</reference>
<organism evidence="1 2">
    <name type="scientific">Tenacibaculum pelagium</name>
    <dbReference type="NCBI Taxonomy" id="2759527"/>
    <lineage>
        <taxon>Bacteria</taxon>
        <taxon>Pseudomonadati</taxon>
        <taxon>Bacteroidota</taxon>
        <taxon>Flavobacteriia</taxon>
        <taxon>Flavobacteriales</taxon>
        <taxon>Flavobacteriaceae</taxon>
        <taxon>Tenacibaculum</taxon>
    </lineage>
</organism>
<sequence>MKKTLLIIFLCFCSLTFCQDKLIEQRDAFQNNIEIITDGLDNIVIENSEDDMIVVSLLDENPNTHSILFKEEDDVLRVQFQLNFKTPQNDVFRKYITKRLQKASAVIKVPKNKNIILYGKVIGVTSSNYKGDLSIFIDRGNIQLNKVIGNIYTSLFLGNVYAKLKNDSNVDIVTTKGEILVNKQQYKSRYFQKNDNKASLNFTVKSINGNVNLITE</sequence>
<evidence type="ECO:0000313" key="2">
    <source>
        <dbReference type="Proteomes" id="UP000563906"/>
    </source>
</evidence>
<accession>A0A839ASS8</accession>
<proteinExistence type="predicted"/>